<dbReference type="GO" id="GO:0004794">
    <property type="term" value="F:threonine deaminase activity"/>
    <property type="evidence" value="ECO:0007669"/>
    <property type="project" value="TreeGrafter"/>
</dbReference>
<dbReference type="InterPro" id="IPR036052">
    <property type="entry name" value="TrpB-like_PALP_sf"/>
</dbReference>
<dbReference type="GO" id="GO:0006567">
    <property type="term" value="P:L-threonine catabolic process"/>
    <property type="evidence" value="ECO:0007669"/>
    <property type="project" value="TreeGrafter"/>
</dbReference>
<protein>
    <recommendedName>
        <fullName evidence="3">L-serine ammonia-lyase</fullName>
        <ecNumber evidence="3">4.3.1.17</ecNumber>
    </recommendedName>
</protein>
<comment type="catalytic activity">
    <reaction evidence="6">
        <text>L-serine = pyruvate + NH4(+)</text>
        <dbReference type="Rhea" id="RHEA:19169"/>
        <dbReference type="ChEBI" id="CHEBI:15361"/>
        <dbReference type="ChEBI" id="CHEBI:28938"/>
        <dbReference type="ChEBI" id="CHEBI:33384"/>
        <dbReference type="EC" id="4.3.1.17"/>
    </reaction>
</comment>
<dbReference type="GO" id="GO:0006565">
    <property type="term" value="P:L-serine catabolic process"/>
    <property type="evidence" value="ECO:0007669"/>
    <property type="project" value="TreeGrafter"/>
</dbReference>
<evidence type="ECO:0000256" key="3">
    <source>
        <dbReference type="ARBA" id="ARBA00012093"/>
    </source>
</evidence>
<dbReference type="PANTHER" id="PTHR48078:SF2">
    <property type="entry name" value="CATABOLIC L-SERINE_THREONINE DEHYDRATASE"/>
    <property type="match status" value="1"/>
</dbReference>
<keyword evidence="5" id="KW-0456">Lyase</keyword>
<gene>
    <name evidence="9" type="ORF">EVG20_g1259</name>
</gene>
<keyword evidence="4" id="KW-0663">Pyridoxal phosphate</keyword>
<dbReference type="Gene3D" id="3.40.50.1100">
    <property type="match status" value="2"/>
</dbReference>
<dbReference type="AlphaFoldDB" id="A0A4Y9ZDB6"/>
<evidence type="ECO:0000256" key="2">
    <source>
        <dbReference type="ARBA" id="ARBA00010869"/>
    </source>
</evidence>
<dbReference type="STRING" id="205917.A0A4Y9ZDB6"/>
<evidence type="ECO:0000256" key="1">
    <source>
        <dbReference type="ARBA" id="ARBA00001933"/>
    </source>
</evidence>
<dbReference type="GO" id="GO:0009097">
    <property type="term" value="P:isoleucine biosynthetic process"/>
    <property type="evidence" value="ECO:0007669"/>
    <property type="project" value="TreeGrafter"/>
</dbReference>
<dbReference type="InterPro" id="IPR001926">
    <property type="entry name" value="TrpB-like_PALP"/>
</dbReference>
<dbReference type="Proteomes" id="UP000298327">
    <property type="component" value="Unassembled WGS sequence"/>
</dbReference>
<dbReference type="OrthoDB" id="7773036at2759"/>
<dbReference type="EC" id="4.3.1.17" evidence="3"/>
<evidence type="ECO:0000313" key="10">
    <source>
        <dbReference type="Proteomes" id="UP000298327"/>
    </source>
</evidence>
<dbReference type="GO" id="GO:0003941">
    <property type="term" value="F:L-serine ammonia-lyase activity"/>
    <property type="evidence" value="ECO:0007669"/>
    <property type="project" value="UniProtKB-EC"/>
</dbReference>
<sequence length="372" mass="40277">MPKTAPTSSQKLWIETPLVYSKHLSRRLDDEKYCVYLKLENLQPSHSYKYRGLSLFVQYQFAIHGASLHVICASGGNAGLAAAYAANRLGVKCTIFFPEGVPQGTRDFLQALGAELVVAGRFFLEALRAAEEAVKNDPNAVLVPAYDDPTLWQGHASMIDEMKAQAPRGIRPDAIFCCVGGGGLLGGIIVGCKNAGWDDARHVLHLTRKHTVPIIALETHGSNCFYQSILANRDPASTASLPESITIRHDDEHNVQIAHIHNLTSKATTLGATEPGRRSRPHGPRPERGHDHKMLVELACAATLAPAYKSSLMSYLVPPVEGREVIVAFIVCGGFNVSLQDLQDYSAIVAADKAAGSEWQVLVDGTPLSVPK</sequence>
<evidence type="ECO:0000313" key="9">
    <source>
        <dbReference type="EMBL" id="TFY71758.1"/>
    </source>
</evidence>
<comment type="cofactor">
    <cofactor evidence="1">
        <name>pyridoxal 5'-phosphate</name>
        <dbReference type="ChEBI" id="CHEBI:597326"/>
    </cofactor>
</comment>
<evidence type="ECO:0000256" key="6">
    <source>
        <dbReference type="ARBA" id="ARBA00049406"/>
    </source>
</evidence>
<organism evidence="9 10">
    <name type="scientific">Dentipellis fragilis</name>
    <dbReference type="NCBI Taxonomy" id="205917"/>
    <lineage>
        <taxon>Eukaryota</taxon>
        <taxon>Fungi</taxon>
        <taxon>Dikarya</taxon>
        <taxon>Basidiomycota</taxon>
        <taxon>Agaricomycotina</taxon>
        <taxon>Agaricomycetes</taxon>
        <taxon>Russulales</taxon>
        <taxon>Hericiaceae</taxon>
        <taxon>Dentipellis</taxon>
    </lineage>
</organism>
<accession>A0A4Y9ZDB6</accession>
<feature type="region of interest" description="Disordered" evidence="7">
    <location>
        <begin position="268"/>
        <end position="290"/>
    </location>
</feature>
<evidence type="ECO:0000256" key="5">
    <source>
        <dbReference type="ARBA" id="ARBA00023239"/>
    </source>
</evidence>
<dbReference type="InterPro" id="IPR050147">
    <property type="entry name" value="Ser/Thr_Dehydratase"/>
</dbReference>
<comment type="similarity">
    <text evidence="2">Belongs to the serine/threonine dehydratase family.</text>
</comment>
<reference evidence="9 10" key="1">
    <citation type="submission" date="2019-02" db="EMBL/GenBank/DDBJ databases">
        <title>Genome sequencing of the rare red list fungi Dentipellis fragilis.</title>
        <authorList>
            <person name="Buettner E."/>
            <person name="Kellner H."/>
        </authorList>
    </citation>
    <scope>NUCLEOTIDE SEQUENCE [LARGE SCALE GENOMIC DNA]</scope>
    <source>
        <strain evidence="9 10">DSM 105465</strain>
    </source>
</reference>
<dbReference type="EMBL" id="SEOQ01000038">
    <property type="protein sequence ID" value="TFY71758.1"/>
    <property type="molecule type" value="Genomic_DNA"/>
</dbReference>
<evidence type="ECO:0000256" key="7">
    <source>
        <dbReference type="SAM" id="MobiDB-lite"/>
    </source>
</evidence>
<evidence type="ECO:0000256" key="4">
    <source>
        <dbReference type="ARBA" id="ARBA00022898"/>
    </source>
</evidence>
<dbReference type="Pfam" id="PF00291">
    <property type="entry name" value="PALP"/>
    <property type="match status" value="1"/>
</dbReference>
<dbReference type="PANTHER" id="PTHR48078">
    <property type="entry name" value="THREONINE DEHYDRATASE, MITOCHONDRIAL-RELATED"/>
    <property type="match status" value="1"/>
</dbReference>
<keyword evidence="10" id="KW-1185">Reference proteome</keyword>
<feature type="domain" description="Tryptophan synthase beta chain-like PALP" evidence="8">
    <location>
        <begin position="14"/>
        <end position="257"/>
    </location>
</feature>
<proteinExistence type="inferred from homology"/>
<comment type="caution">
    <text evidence="9">The sequence shown here is derived from an EMBL/GenBank/DDBJ whole genome shotgun (WGS) entry which is preliminary data.</text>
</comment>
<name>A0A4Y9ZDB6_9AGAM</name>
<evidence type="ECO:0000259" key="8">
    <source>
        <dbReference type="Pfam" id="PF00291"/>
    </source>
</evidence>
<dbReference type="SUPFAM" id="SSF53686">
    <property type="entry name" value="Tryptophan synthase beta subunit-like PLP-dependent enzymes"/>
    <property type="match status" value="1"/>
</dbReference>